<dbReference type="RefSeq" id="WP_045886299.1">
    <property type="nucleotide sequence ID" value="NZ_CP011110.1"/>
</dbReference>
<dbReference type="InterPro" id="IPR003673">
    <property type="entry name" value="CoA-Trfase_fam_III"/>
</dbReference>
<evidence type="ECO:0000313" key="2">
    <source>
        <dbReference type="EMBL" id="AKA27153.1"/>
    </source>
</evidence>
<accession>A0A0D5Y757</accession>
<protein>
    <submittedName>
        <fullName evidence="2">CoA transferase</fullName>
    </submittedName>
</protein>
<dbReference type="EMBL" id="CP011110">
    <property type="protein sequence ID" value="AKA27153.1"/>
    <property type="molecule type" value="Genomic_DNA"/>
</dbReference>
<dbReference type="PATRIC" id="fig|587753.10.peg.5694"/>
<reference evidence="2 3" key="1">
    <citation type="journal article" date="2015" name="Mol. Plant Microbe Interact.">
        <title>Comparative Genomic Analysis of Pseudomonas chlororaphis PCL1606 Reveals New Insight into Antifungal Compounds Involved in Biocontrol.</title>
        <authorList>
            <person name="Calderon C.E."/>
            <person name="Ramos C."/>
            <person name="de Vicente A."/>
            <person name="Cazorla F.M."/>
        </authorList>
    </citation>
    <scope>NUCLEOTIDE SEQUENCE [LARGE SCALE GENOMIC DNA]</scope>
    <source>
        <strain evidence="2 3">PCL1606</strain>
    </source>
</reference>
<gene>
    <name evidence="2" type="ORF">PCL1606_57080</name>
</gene>
<dbReference type="Gene3D" id="3.40.50.10540">
    <property type="entry name" value="Crotonobetainyl-coa:carnitine coa-transferase, domain 1"/>
    <property type="match status" value="1"/>
</dbReference>
<dbReference type="InterPro" id="IPR044855">
    <property type="entry name" value="CoA-Trfase_III_dom3_sf"/>
</dbReference>
<dbReference type="OrthoDB" id="9058532at2"/>
<dbReference type="AlphaFoldDB" id="A0A0D5Y757"/>
<dbReference type="GO" id="GO:0008410">
    <property type="term" value="F:CoA-transferase activity"/>
    <property type="evidence" value="ECO:0007669"/>
    <property type="project" value="TreeGrafter"/>
</dbReference>
<evidence type="ECO:0000256" key="1">
    <source>
        <dbReference type="ARBA" id="ARBA00022679"/>
    </source>
</evidence>
<dbReference type="Gene3D" id="3.30.1540.10">
    <property type="entry name" value="formyl-coa transferase, domain 3"/>
    <property type="match status" value="1"/>
</dbReference>
<dbReference type="InterPro" id="IPR023606">
    <property type="entry name" value="CoA-Trfase_III_dom_1_sf"/>
</dbReference>
<dbReference type="Proteomes" id="UP000032748">
    <property type="component" value="Chromosome"/>
</dbReference>
<sequence>MSNPQGALHGLKVIDLSRVLGGPYCSQALADHGAEVIKLEPLGGDETRGWGPPFEGDDAAYFRGVNRNKQGIAVDLSRPEGIRLLMRLLEDADVLIENFKPGTLDRWGIGYAQVLSQRFPALIHCAVSGFGSDGPLGGLPGYDAVIQAMAGLMSVNGEAESGPLRIGLPIVDMVTGLNALAGILLALNERHRSGLGQSLDITLYDCGVSLLHPHLANYFAAGKTPRRTGNAHPNIAPYDSYRTGTEPIFLAVGNDRQFAKLCEQLDAGALLDDPRFADNGRRSVNRQALKQELEERLARHDGTLLAARLIRLGVPCGSIASIDQVVEHPHTRHRGLLVDIGDYRGVGSPVKLSRTPASYRHAPPALGADTRRVLEDLGLDSQTIDTLYERGIVRG</sequence>
<evidence type="ECO:0000313" key="3">
    <source>
        <dbReference type="Proteomes" id="UP000032748"/>
    </source>
</evidence>
<dbReference type="PANTHER" id="PTHR48207">
    <property type="entry name" value="SUCCINATE--HYDROXYMETHYLGLUTARATE COA-TRANSFERASE"/>
    <property type="match status" value="1"/>
</dbReference>
<proteinExistence type="predicted"/>
<dbReference type="InterPro" id="IPR050483">
    <property type="entry name" value="CoA-transferase_III_domain"/>
</dbReference>
<dbReference type="PANTHER" id="PTHR48207:SF3">
    <property type="entry name" value="SUCCINATE--HYDROXYMETHYLGLUTARATE COA-TRANSFERASE"/>
    <property type="match status" value="1"/>
</dbReference>
<dbReference type="KEGG" id="pcz:PCL1606_57080"/>
<organism evidence="2 3">
    <name type="scientific">Pseudomonas chlororaphis</name>
    <dbReference type="NCBI Taxonomy" id="587753"/>
    <lineage>
        <taxon>Bacteria</taxon>
        <taxon>Pseudomonadati</taxon>
        <taxon>Pseudomonadota</taxon>
        <taxon>Gammaproteobacteria</taxon>
        <taxon>Pseudomonadales</taxon>
        <taxon>Pseudomonadaceae</taxon>
        <taxon>Pseudomonas</taxon>
    </lineage>
</organism>
<dbReference type="SUPFAM" id="SSF89796">
    <property type="entry name" value="CoA-transferase family III (CaiB/BaiF)"/>
    <property type="match status" value="1"/>
</dbReference>
<name>A0A0D5Y757_9PSED</name>
<dbReference type="Pfam" id="PF02515">
    <property type="entry name" value="CoA_transf_3"/>
    <property type="match status" value="1"/>
</dbReference>
<keyword evidence="1 2" id="KW-0808">Transferase</keyword>